<keyword evidence="5" id="KW-1185">Reference proteome</keyword>
<proteinExistence type="predicted"/>
<accession>A0A2U3Q331</accession>
<gene>
    <name evidence="3" type="ORF">BRAD3257_4852</name>
    <name evidence="2" type="ORF">JWS04_24165</name>
</gene>
<reference evidence="2 5" key="2">
    <citation type="submission" date="2021-03" db="EMBL/GenBank/DDBJ databases">
        <title>Genome Sequence of Bradyrhizobium vignae strain ISRA400.</title>
        <authorList>
            <person name="Tisa L.S."/>
            <person name="Svistoonoff S."/>
            <person name="Hocher V."/>
            <person name="Fall S."/>
            <person name="Zaiya A."/>
            <person name="Naing D."/>
            <person name="Niang N."/>
            <person name="Diouf A."/>
            <person name="Dasylva M.C."/>
            <person name="Toure O."/>
            <person name="Gueye M."/>
            <person name="Gully D."/>
            <person name="Tisseyre P."/>
            <person name="Simpson S."/>
            <person name="Morris K."/>
            <person name="Thomas W.K."/>
        </authorList>
    </citation>
    <scope>NUCLEOTIDE SEQUENCE [LARGE SCALE GENOMIC DNA]</scope>
    <source>
        <strain evidence="2 5">ISRA400</strain>
    </source>
</reference>
<dbReference type="KEGG" id="bvz:BRAD3257_4852"/>
<evidence type="ECO:0000313" key="2">
    <source>
        <dbReference type="EMBL" id="MBP0114124.1"/>
    </source>
</evidence>
<sequence length="54" mass="5386">MRALGFILAFGFVLAGSSFAGSPDGDLPGVGTFQYSGSPVTAPAAQPIMVAARL</sequence>
<evidence type="ECO:0000256" key="1">
    <source>
        <dbReference type="SAM" id="SignalP"/>
    </source>
</evidence>
<dbReference type="Proteomes" id="UP000669317">
    <property type="component" value="Unassembled WGS sequence"/>
</dbReference>
<reference evidence="3 4" key="1">
    <citation type="submission" date="2018-03" db="EMBL/GenBank/DDBJ databases">
        <authorList>
            <person name="Gully D."/>
        </authorList>
    </citation>
    <scope>NUCLEOTIDE SEQUENCE [LARGE SCALE GENOMIC DNA]</scope>
    <source>
        <strain evidence="3">ORS3257</strain>
    </source>
</reference>
<protein>
    <submittedName>
        <fullName evidence="3">Uncharacterized protein</fullName>
    </submittedName>
</protein>
<dbReference type="AlphaFoldDB" id="A0A2U3Q331"/>
<dbReference type="RefSeq" id="WP_174221585.1">
    <property type="nucleotide sequence ID" value="NZ_JAGIKT010000057.1"/>
</dbReference>
<evidence type="ECO:0000313" key="3">
    <source>
        <dbReference type="EMBL" id="SPP95825.1"/>
    </source>
</evidence>
<evidence type="ECO:0000313" key="4">
    <source>
        <dbReference type="Proteomes" id="UP000246085"/>
    </source>
</evidence>
<evidence type="ECO:0000313" key="5">
    <source>
        <dbReference type="Proteomes" id="UP000669317"/>
    </source>
</evidence>
<feature type="signal peptide" evidence="1">
    <location>
        <begin position="1"/>
        <end position="20"/>
    </location>
</feature>
<dbReference type="EMBL" id="JAGIKT010000057">
    <property type="protein sequence ID" value="MBP0114124.1"/>
    <property type="molecule type" value="Genomic_DNA"/>
</dbReference>
<name>A0A2U3Q331_9BRAD</name>
<dbReference type="EMBL" id="LS398110">
    <property type="protein sequence ID" value="SPP95825.1"/>
    <property type="molecule type" value="Genomic_DNA"/>
</dbReference>
<organism evidence="3 4">
    <name type="scientific">Bradyrhizobium vignae</name>
    <dbReference type="NCBI Taxonomy" id="1549949"/>
    <lineage>
        <taxon>Bacteria</taxon>
        <taxon>Pseudomonadati</taxon>
        <taxon>Pseudomonadota</taxon>
        <taxon>Alphaproteobacteria</taxon>
        <taxon>Hyphomicrobiales</taxon>
        <taxon>Nitrobacteraceae</taxon>
        <taxon>Bradyrhizobium</taxon>
    </lineage>
</organism>
<feature type="chain" id="PRO_5015439967" evidence="1">
    <location>
        <begin position="21"/>
        <end position="54"/>
    </location>
</feature>
<keyword evidence="1" id="KW-0732">Signal</keyword>
<dbReference type="Proteomes" id="UP000246085">
    <property type="component" value="Chromosome BRAD3257"/>
</dbReference>